<dbReference type="Proteomes" id="UP000717634">
    <property type="component" value="Unassembled WGS sequence"/>
</dbReference>
<evidence type="ECO:0000256" key="1">
    <source>
        <dbReference type="SAM" id="MobiDB-lite"/>
    </source>
</evidence>
<accession>A0ABX1HMT9</accession>
<feature type="compositionally biased region" description="Basic and acidic residues" evidence="1">
    <location>
        <begin position="21"/>
        <end position="37"/>
    </location>
</feature>
<comment type="caution">
    <text evidence="2">The sequence shown here is derived from an EMBL/GenBank/DDBJ whole genome shotgun (WGS) entry which is preliminary data.</text>
</comment>
<dbReference type="RefSeq" id="WP_168675134.1">
    <property type="nucleotide sequence ID" value="NZ_JAAVTK010000019.1"/>
</dbReference>
<name>A0ABX1HMT9_9BACT</name>
<dbReference type="EMBL" id="JAAVTK010000019">
    <property type="protein sequence ID" value="NKI91572.1"/>
    <property type="molecule type" value="Genomic_DNA"/>
</dbReference>
<keyword evidence="3" id="KW-1185">Reference proteome</keyword>
<feature type="compositionally biased region" description="Basic and acidic residues" evidence="1">
    <location>
        <begin position="1"/>
        <end position="10"/>
    </location>
</feature>
<evidence type="ECO:0000313" key="2">
    <source>
        <dbReference type="EMBL" id="NKI91572.1"/>
    </source>
</evidence>
<protein>
    <submittedName>
        <fullName evidence="2">Uncharacterized protein</fullName>
    </submittedName>
</protein>
<evidence type="ECO:0000313" key="3">
    <source>
        <dbReference type="Proteomes" id="UP000717634"/>
    </source>
</evidence>
<feature type="region of interest" description="Disordered" evidence="1">
    <location>
        <begin position="1"/>
        <end position="37"/>
    </location>
</feature>
<gene>
    <name evidence="2" type="ORF">HBN54_004192</name>
</gene>
<sequence>MDTPNPEDKKGGRKRLSKAVYKRDKDAPDEAPKKPEELVHSKNFSIRFTQSEWESITTKASLGGVTPTAIVRAGALELKMQAVLSRVWTPEERVEYRHLVNSTNYYKQQSEREDLSPSERQKMDELYVEMRRLLAILVPVQIEQKEDES</sequence>
<reference evidence="2 3" key="1">
    <citation type="submission" date="2020-03" db="EMBL/GenBank/DDBJ databases">
        <title>Genomic Encyclopedia of Type Strains, Phase IV (KMG-V): Genome sequencing to study the core and pangenomes of soil and plant-associated prokaryotes.</title>
        <authorList>
            <person name="Whitman W."/>
        </authorList>
    </citation>
    <scope>NUCLEOTIDE SEQUENCE [LARGE SCALE GENOMIC DNA]</scope>
    <source>
        <strain evidence="2 3">1B</strain>
    </source>
</reference>
<proteinExistence type="predicted"/>
<organism evidence="2 3">
    <name type="scientific">Hymenobacter artigasi</name>
    <dbReference type="NCBI Taxonomy" id="2719616"/>
    <lineage>
        <taxon>Bacteria</taxon>
        <taxon>Pseudomonadati</taxon>
        <taxon>Bacteroidota</taxon>
        <taxon>Cytophagia</taxon>
        <taxon>Cytophagales</taxon>
        <taxon>Hymenobacteraceae</taxon>
        <taxon>Hymenobacter</taxon>
    </lineage>
</organism>